<feature type="transmembrane region" description="Helical" evidence="13">
    <location>
        <begin position="7"/>
        <end position="23"/>
    </location>
</feature>
<accession>A0ABU3F0K0</accession>
<evidence type="ECO:0000256" key="9">
    <source>
        <dbReference type="ARBA" id="ARBA00023136"/>
    </source>
</evidence>
<evidence type="ECO:0000256" key="4">
    <source>
        <dbReference type="ARBA" id="ARBA00022679"/>
    </source>
</evidence>
<comment type="caution">
    <text evidence="15">The sequence shown here is derived from an EMBL/GenBank/DDBJ whole genome shotgun (WGS) entry which is preliminary data.</text>
</comment>
<dbReference type="Gene3D" id="3.30.870.10">
    <property type="entry name" value="Endonuclease Chain A"/>
    <property type="match status" value="2"/>
</dbReference>
<evidence type="ECO:0000313" key="16">
    <source>
        <dbReference type="Proteomes" id="UP001252875"/>
    </source>
</evidence>
<evidence type="ECO:0000256" key="5">
    <source>
        <dbReference type="ARBA" id="ARBA00022692"/>
    </source>
</evidence>
<evidence type="ECO:0000256" key="3">
    <source>
        <dbReference type="ARBA" id="ARBA00022516"/>
    </source>
</evidence>
<feature type="domain" description="PLD phosphodiesterase" evidence="14">
    <location>
        <begin position="421"/>
        <end position="448"/>
    </location>
</feature>
<dbReference type="NCBIfam" id="TIGR04265">
    <property type="entry name" value="bac_cardiolipin"/>
    <property type="match status" value="1"/>
</dbReference>
<dbReference type="EC" id="2.7.8.-" evidence="12"/>
<keyword evidence="7 13" id="KW-1133">Transmembrane helix</keyword>
<dbReference type="CDD" id="cd09110">
    <property type="entry name" value="PLDc_CLS_1"/>
    <property type="match status" value="1"/>
</dbReference>
<evidence type="ECO:0000256" key="13">
    <source>
        <dbReference type="SAM" id="Phobius"/>
    </source>
</evidence>
<keyword evidence="4" id="KW-0808">Transferase</keyword>
<dbReference type="EMBL" id="JARPYI010000007">
    <property type="protein sequence ID" value="MDT2600655.1"/>
    <property type="molecule type" value="Genomic_DNA"/>
</dbReference>
<keyword evidence="2" id="KW-1003">Cell membrane</keyword>
<dbReference type="PANTHER" id="PTHR21248:SF22">
    <property type="entry name" value="PHOSPHOLIPASE D"/>
    <property type="match status" value="1"/>
</dbReference>
<dbReference type="PANTHER" id="PTHR21248">
    <property type="entry name" value="CARDIOLIPIN SYNTHASE"/>
    <property type="match status" value="1"/>
</dbReference>
<evidence type="ECO:0000256" key="12">
    <source>
        <dbReference type="NCBIfam" id="TIGR04265"/>
    </source>
</evidence>
<protein>
    <recommendedName>
        <fullName evidence="12">Cardiolipin synthase</fullName>
        <ecNumber evidence="12">2.7.8.-</ecNumber>
    </recommendedName>
</protein>
<keyword evidence="6" id="KW-0677">Repeat</keyword>
<gene>
    <name evidence="15" type="primary">cls</name>
    <name evidence="15" type="ORF">P7D85_12775</name>
</gene>
<keyword evidence="10" id="KW-0594">Phospholipid biosynthesis</keyword>
<proteinExistence type="predicted"/>
<dbReference type="Pfam" id="PF13091">
    <property type="entry name" value="PLDc_2"/>
    <property type="match status" value="2"/>
</dbReference>
<keyword evidence="16" id="KW-1185">Reference proteome</keyword>
<evidence type="ECO:0000256" key="11">
    <source>
        <dbReference type="ARBA" id="ARBA00023264"/>
    </source>
</evidence>
<keyword evidence="11" id="KW-1208">Phospholipid metabolism</keyword>
<dbReference type="CDD" id="cd09112">
    <property type="entry name" value="PLDc_CLS_2"/>
    <property type="match status" value="1"/>
</dbReference>
<evidence type="ECO:0000256" key="8">
    <source>
        <dbReference type="ARBA" id="ARBA00023098"/>
    </source>
</evidence>
<evidence type="ECO:0000256" key="10">
    <source>
        <dbReference type="ARBA" id="ARBA00023209"/>
    </source>
</evidence>
<feature type="domain" description="PLD phosphodiesterase" evidence="14">
    <location>
        <begin position="234"/>
        <end position="261"/>
    </location>
</feature>
<reference evidence="15 16" key="1">
    <citation type="submission" date="2023-03" db="EMBL/GenBank/DDBJ databases">
        <authorList>
            <person name="Shen W."/>
            <person name="Cai J."/>
        </authorList>
    </citation>
    <scope>NUCLEOTIDE SEQUENCE [LARGE SCALE GENOMIC DNA]</scope>
    <source>
        <strain evidence="15 16">D6-4</strain>
    </source>
</reference>
<name>A0ABU3F0K0_9ENTE</name>
<dbReference type="RefSeq" id="WP_206921411.1">
    <property type="nucleotide sequence ID" value="NZ_JAFLVV010000072.1"/>
</dbReference>
<dbReference type="PROSITE" id="PS50035">
    <property type="entry name" value="PLD"/>
    <property type="match status" value="2"/>
</dbReference>
<sequence>MKNKLQRLLVISLIFICICFAAYQFFDSLIVLTIFVEAVSFVLCGYLVFIDKRSSTSKFAWLFAILFFPYVGILLFFLVGSKPNFRRFSSVQKRNEQLLHQYMAQLLNEHSEIINEPYSISKELTYLSGNEPLKGNRITHLADGEKAYQELLKDLQSARHHIHLMYFIYKADETGLELADVLIAKAKQGVKVRFIYDSVGSIKLPFEFISKLKEAGISVRSYDLVNSPSLSTRINWRNHRKMVIIDGQIAHMGGMNLGNEYRSITDKFKYWRDTNLRILGPSTIYLQYVFLLDWLFLNEDEQVLQPFFDARQSYFPLEKEYSGERSDICQIIFGGPYDSERILRDSIMELFGKAERSIQIASPYFVPDEESLSVIRRAARCGLKVQLIIPGKGDRAISYYGNNSFIDRLLSAGVEVYAYDSESFLHCKYLIVDGLVASVGSTNFDIRSFHLNHEISAFLYGPSALVSEIQAQFEEDVRQSKRLSSETQKNRNVATVVKERLSEFFTPLL</sequence>
<keyword evidence="8" id="KW-0443">Lipid metabolism</keyword>
<evidence type="ECO:0000256" key="7">
    <source>
        <dbReference type="ARBA" id="ARBA00022989"/>
    </source>
</evidence>
<dbReference type="InterPro" id="IPR022924">
    <property type="entry name" value="Cardiolipin_synthase"/>
</dbReference>
<evidence type="ECO:0000256" key="2">
    <source>
        <dbReference type="ARBA" id="ARBA00022475"/>
    </source>
</evidence>
<dbReference type="Proteomes" id="UP001252875">
    <property type="component" value="Unassembled WGS sequence"/>
</dbReference>
<evidence type="ECO:0000256" key="6">
    <source>
        <dbReference type="ARBA" id="ARBA00022737"/>
    </source>
</evidence>
<dbReference type="InterPro" id="IPR027379">
    <property type="entry name" value="CLS_N"/>
</dbReference>
<dbReference type="InterPro" id="IPR025202">
    <property type="entry name" value="PLD-like_dom"/>
</dbReference>
<evidence type="ECO:0000313" key="15">
    <source>
        <dbReference type="EMBL" id="MDT2600655.1"/>
    </source>
</evidence>
<keyword evidence="3" id="KW-0444">Lipid biosynthesis</keyword>
<dbReference type="Pfam" id="PF13396">
    <property type="entry name" value="PLDc_N"/>
    <property type="match status" value="1"/>
</dbReference>
<organism evidence="15 16">
    <name type="scientific">Enterococcus hulanensis</name>
    <dbReference type="NCBI Taxonomy" id="2559929"/>
    <lineage>
        <taxon>Bacteria</taxon>
        <taxon>Bacillati</taxon>
        <taxon>Bacillota</taxon>
        <taxon>Bacilli</taxon>
        <taxon>Lactobacillales</taxon>
        <taxon>Enterococcaceae</taxon>
        <taxon>Enterococcus</taxon>
    </lineage>
</organism>
<keyword evidence="9 13" id="KW-0472">Membrane</keyword>
<dbReference type="SMART" id="SM00155">
    <property type="entry name" value="PLDc"/>
    <property type="match status" value="2"/>
</dbReference>
<evidence type="ECO:0000259" key="14">
    <source>
        <dbReference type="PROSITE" id="PS50035"/>
    </source>
</evidence>
<dbReference type="InterPro" id="IPR001736">
    <property type="entry name" value="PLipase_D/transphosphatidylase"/>
</dbReference>
<feature type="transmembrane region" description="Helical" evidence="13">
    <location>
        <begin position="29"/>
        <end position="49"/>
    </location>
</feature>
<evidence type="ECO:0000256" key="1">
    <source>
        <dbReference type="ARBA" id="ARBA00004651"/>
    </source>
</evidence>
<comment type="subcellular location">
    <subcellularLocation>
        <location evidence="1">Cell membrane</location>
        <topology evidence="1">Multi-pass membrane protein</topology>
    </subcellularLocation>
</comment>
<feature type="transmembrane region" description="Helical" evidence="13">
    <location>
        <begin position="61"/>
        <end position="80"/>
    </location>
</feature>
<keyword evidence="5 13" id="KW-0812">Transmembrane</keyword>
<dbReference type="SUPFAM" id="SSF56024">
    <property type="entry name" value="Phospholipase D/nuclease"/>
    <property type="match status" value="2"/>
</dbReference>